<dbReference type="Proteomes" id="UP001235939">
    <property type="component" value="Chromosome 01"/>
</dbReference>
<evidence type="ECO:0000313" key="5">
    <source>
        <dbReference type="Proteomes" id="UP001235939"/>
    </source>
</evidence>
<dbReference type="PANTHER" id="PTHR16171">
    <property type="entry name" value="DNA REPAIR PROTEIN COMPLEMENTING XP-G CELLS-RELATED"/>
    <property type="match status" value="1"/>
</dbReference>
<name>A0ABY6JYI4_9ARAC</name>
<accession>A0ABY6JYI4</accession>
<evidence type="ECO:0000256" key="2">
    <source>
        <dbReference type="ARBA" id="ARBA00023242"/>
    </source>
</evidence>
<gene>
    <name evidence="4" type="ORF">LAZ67_1003481</name>
</gene>
<dbReference type="SMART" id="SM00484">
    <property type="entry name" value="XPGI"/>
    <property type="match status" value="1"/>
</dbReference>
<feature type="domain" description="XPG-I" evidence="3">
    <location>
        <begin position="195"/>
        <end position="249"/>
    </location>
</feature>
<dbReference type="PANTHER" id="PTHR16171:SF7">
    <property type="entry name" value="DNA REPAIR PROTEIN RAD2"/>
    <property type="match status" value="1"/>
</dbReference>
<evidence type="ECO:0000259" key="3">
    <source>
        <dbReference type="SMART" id="SM00484"/>
    </source>
</evidence>
<dbReference type="SUPFAM" id="SSF47807">
    <property type="entry name" value="5' to 3' exonuclease, C-terminal subdomain"/>
    <property type="match status" value="1"/>
</dbReference>
<organism evidence="4 5">
    <name type="scientific">Cordylochernes scorpioides</name>
    <dbReference type="NCBI Taxonomy" id="51811"/>
    <lineage>
        <taxon>Eukaryota</taxon>
        <taxon>Metazoa</taxon>
        <taxon>Ecdysozoa</taxon>
        <taxon>Arthropoda</taxon>
        <taxon>Chelicerata</taxon>
        <taxon>Arachnida</taxon>
        <taxon>Pseudoscorpiones</taxon>
        <taxon>Cheliferoidea</taxon>
        <taxon>Chernetidae</taxon>
        <taxon>Cordylochernes</taxon>
    </lineage>
</organism>
<dbReference type="SMART" id="SM00279">
    <property type="entry name" value="HhH2"/>
    <property type="match status" value="1"/>
</dbReference>
<dbReference type="Pfam" id="PF00867">
    <property type="entry name" value="XPG_I"/>
    <property type="match status" value="1"/>
</dbReference>
<dbReference type="Gene3D" id="3.30.420.10">
    <property type="entry name" value="Ribonuclease H-like superfamily/Ribonuclease H"/>
    <property type="match status" value="1"/>
</dbReference>
<dbReference type="SUPFAM" id="SSF88723">
    <property type="entry name" value="PIN domain-like"/>
    <property type="match status" value="1"/>
</dbReference>
<dbReference type="EMBL" id="CP092863">
    <property type="protein sequence ID" value="UYV61111.1"/>
    <property type="molecule type" value="Genomic_DNA"/>
</dbReference>
<proteinExistence type="predicted"/>
<sequence length="366" mass="41386">MNHVENCPVEKYKDAELQALLDEDSTQTQEKLAKQLQVSQGAVSLRLNSLRMTQKLSRWVPHELSERQQEWRLDADAMLILQHDNAPAHNATVVKNTIKDLSWELLHHPLYSPGLAPSDYHLFTSLGHALKKQEFSNSDILRKWLRVRWSPLPFPFLTSSKSLRLGTCGVDGTWVVGTAGHVRGALRAEPHGSRSQCAHLDATGQTQGTITEDSDIWVFGGRRVYRNFFTQGKYVEFFQDSEISRHLGLNRAKMVNLALLTGSDYTTGIEGIGPVTAMEVLSEFSGGEGIQPLMEFRKWWQAVQKDSTAPVTSVRAKLRRFTLPTNFPDPEIWQAYLEPTVDNSKDSFTWGRPDLDLLRQYPLSGN</sequence>
<dbReference type="InterPro" id="IPR036397">
    <property type="entry name" value="RNaseH_sf"/>
</dbReference>
<evidence type="ECO:0000256" key="1">
    <source>
        <dbReference type="ARBA" id="ARBA00004123"/>
    </source>
</evidence>
<dbReference type="Gene3D" id="1.10.150.20">
    <property type="entry name" value="5' to 3' exonuclease, C-terminal subdomain"/>
    <property type="match status" value="1"/>
</dbReference>
<dbReference type="InterPro" id="IPR036279">
    <property type="entry name" value="5-3_exonuclease_C_sf"/>
</dbReference>
<dbReference type="CDD" id="cd09904">
    <property type="entry name" value="H3TH_XPG"/>
    <property type="match status" value="1"/>
</dbReference>
<dbReference type="InterPro" id="IPR008918">
    <property type="entry name" value="HhH2"/>
</dbReference>
<keyword evidence="2" id="KW-0539">Nucleus</keyword>
<reference evidence="4 5" key="1">
    <citation type="submission" date="2022-01" db="EMBL/GenBank/DDBJ databases">
        <title>A chromosomal length assembly of Cordylochernes scorpioides.</title>
        <authorList>
            <person name="Zeh D."/>
            <person name="Zeh J."/>
        </authorList>
    </citation>
    <scope>NUCLEOTIDE SEQUENCE [LARGE SCALE GENOMIC DNA]</scope>
    <source>
        <strain evidence="4">IN4F17</strain>
        <tissue evidence="4">Whole Body</tissue>
    </source>
</reference>
<dbReference type="InterPro" id="IPR006084">
    <property type="entry name" value="XPG/Rad2"/>
</dbReference>
<protein>
    <submittedName>
        <fullName evidence="4">ERCC5</fullName>
    </submittedName>
</protein>
<dbReference type="PRINTS" id="PR00853">
    <property type="entry name" value="XPGRADSUPER"/>
</dbReference>
<dbReference type="InterPro" id="IPR006086">
    <property type="entry name" value="XPG-I_dom"/>
</dbReference>
<dbReference type="InterPro" id="IPR029060">
    <property type="entry name" value="PIN-like_dom_sf"/>
</dbReference>
<comment type="subcellular location">
    <subcellularLocation>
        <location evidence="1">Nucleus</location>
    </subcellularLocation>
</comment>
<dbReference type="Gene3D" id="3.40.50.1010">
    <property type="entry name" value="5'-nuclease"/>
    <property type="match status" value="1"/>
</dbReference>
<evidence type="ECO:0000313" key="4">
    <source>
        <dbReference type="EMBL" id="UYV61111.1"/>
    </source>
</evidence>
<keyword evidence="5" id="KW-1185">Reference proteome</keyword>